<dbReference type="KEGG" id="oxy:HCG48_18440"/>
<feature type="region of interest" description="Disordered" evidence="1">
    <location>
        <begin position="188"/>
        <end position="261"/>
    </location>
</feature>
<keyword evidence="3" id="KW-1185">Reference proteome</keyword>
<dbReference type="SUPFAM" id="SSF48452">
    <property type="entry name" value="TPR-like"/>
    <property type="match status" value="1"/>
</dbReference>
<dbReference type="Proteomes" id="UP000500857">
    <property type="component" value="Chromosome"/>
</dbReference>
<dbReference type="EMBL" id="CP051167">
    <property type="protein sequence ID" value="QIZ72309.1"/>
    <property type="molecule type" value="Genomic_DNA"/>
</dbReference>
<accession>A0A6H1U3W1</accession>
<dbReference type="PANTHER" id="PTHR19959:SF119">
    <property type="entry name" value="FUNGAL LIPASE-LIKE DOMAIN-CONTAINING PROTEIN"/>
    <property type="match status" value="1"/>
</dbReference>
<name>A0A6H1U3W1_9CYAN</name>
<proteinExistence type="predicted"/>
<feature type="region of interest" description="Disordered" evidence="1">
    <location>
        <begin position="279"/>
        <end position="298"/>
    </location>
</feature>
<dbReference type="AlphaFoldDB" id="A0A6H1U3W1"/>
<protein>
    <submittedName>
        <fullName evidence="2">Tetratricopeptide repeat protein</fullName>
    </submittedName>
</protein>
<dbReference type="RefSeq" id="WP_168570458.1">
    <property type="nucleotide sequence ID" value="NZ_CP051167.1"/>
</dbReference>
<sequence>MVVTEIPSQKVLGSNRQIYKQLQLALKLGLRRQVFVAVCDDLRLRDRIVRRLETDLQIPDELRASQTVGRTTPQGPPFVSLQIDANHPNPFERIREWFRERDGSGGPLPSFQIVGVEHLTRATPAVQWSFLNGLEEIEDDELGDRLDPVGECTVLLWVSRPWCHTIEQSAPDFWRCRTGVFEFEGEPTPVLYWETGQDDRPRQQPEPQQPRERDLTPSSSAKQSEGAKVATEKGVWEGSPQEHRVGSAPEKRPSVATQTVGERQTAAIALKASQTGVEATTVAPRKREESQEQAIPTSSSIPDVLIELVLASAESLGRSGANDPEAEANGSFAPLQLLQQIEELHLQRADRAELAAAYLNLGNFYRNLLESGQIEQAIAQGSTANVAPEALPQCLMVAILTYEQVLQFLEPEAAVGVELANDLGNFYWMLSRYSSDLEEKHFNLERGIAAYRQGLKRIDPVRQGEAWGMIQNNLGALYGELARDRDPVENLEKSVAAYCQALEQRRVQMEAGDEQASRRYSATQNNLGTAYWNLAQHRQPARHLKEAIAAYQEALAYYSAEKQPLDYAMIQNNLGTAYWNLAQYEQPKDNLMLAIAAYQVALTYRTPEQMPLPCAATQNNLGTAYWHLANHSQREPEARAHFLDRAIAAYRGAIENIHSAIGSEEALSPVPIPGLPFDRFATYNNLGLAHYQRIADGMPLTDPDERSPHLEAALDAHLQALAGSRDRPELSKTALSYVVQTIRAFYKYLGIQGQNRALSKVPPHLLSEIVGRL</sequence>
<feature type="compositionally biased region" description="Basic and acidic residues" evidence="1">
    <location>
        <begin position="230"/>
        <end position="253"/>
    </location>
</feature>
<evidence type="ECO:0000313" key="3">
    <source>
        <dbReference type="Proteomes" id="UP000500857"/>
    </source>
</evidence>
<gene>
    <name evidence="2" type="ORF">HCG48_18440</name>
</gene>
<evidence type="ECO:0000313" key="2">
    <source>
        <dbReference type="EMBL" id="QIZ72309.1"/>
    </source>
</evidence>
<dbReference type="InterPro" id="IPR011990">
    <property type="entry name" value="TPR-like_helical_dom_sf"/>
</dbReference>
<dbReference type="PANTHER" id="PTHR19959">
    <property type="entry name" value="KINESIN LIGHT CHAIN"/>
    <property type="match status" value="1"/>
</dbReference>
<evidence type="ECO:0000256" key="1">
    <source>
        <dbReference type="SAM" id="MobiDB-lite"/>
    </source>
</evidence>
<organism evidence="2 3">
    <name type="scientific">Oxynema aestuarii AP17</name>
    <dbReference type="NCBI Taxonomy" id="2064643"/>
    <lineage>
        <taxon>Bacteria</taxon>
        <taxon>Bacillati</taxon>
        <taxon>Cyanobacteriota</taxon>
        <taxon>Cyanophyceae</taxon>
        <taxon>Oscillatoriophycideae</taxon>
        <taxon>Oscillatoriales</taxon>
        <taxon>Oscillatoriaceae</taxon>
        <taxon>Oxynema</taxon>
        <taxon>Oxynema aestuarii</taxon>
    </lineage>
</organism>
<dbReference type="Gene3D" id="1.25.40.10">
    <property type="entry name" value="Tetratricopeptide repeat domain"/>
    <property type="match status" value="2"/>
</dbReference>
<reference evidence="2 3" key="1">
    <citation type="submission" date="2020-04" db="EMBL/GenBank/DDBJ databases">
        <authorList>
            <person name="Basu S."/>
            <person name="Maruthanayagam V."/>
            <person name="Chakraborty S."/>
            <person name="Pramanik A."/>
            <person name="Mukherjee J."/>
            <person name="Brink B."/>
        </authorList>
    </citation>
    <scope>NUCLEOTIDE SEQUENCE [LARGE SCALE GENOMIC DNA]</scope>
    <source>
        <strain evidence="2 3">AP17</strain>
    </source>
</reference>
<feature type="compositionally biased region" description="Basic and acidic residues" evidence="1">
    <location>
        <begin position="197"/>
        <end position="215"/>
    </location>
</feature>